<dbReference type="GO" id="GO:0005886">
    <property type="term" value="C:plasma membrane"/>
    <property type="evidence" value="ECO:0007669"/>
    <property type="project" value="TreeGrafter"/>
</dbReference>
<evidence type="ECO:0000313" key="6">
    <source>
        <dbReference type="EMBL" id="KAG8052509.1"/>
    </source>
</evidence>
<dbReference type="OrthoDB" id="601293at2759"/>
<evidence type="ECO:0000256" key="4">
    <source>
        <dbReference type="SAM" id="Phobius"/>
    </source>
</evidence>
<protein>
    <recommendedName>
        <fullName evidence="5">P-type ATPase C-terminal domain-containing protein</fullName>
    </recommendedName>
</protein>
<dbReference type="GO" id="GO:0046872">
    <property type="term" value="F:metal ion binding"/>
    <property type="evidence" value="ECO:0007669"/>
    <property type="project" value="UniProtKB-KW"/>
</dbReference>
<keyword evidence="3" id="KW-0460">Magnesium</keyword>
<feature type="transmembrane region" description="Helical" evidence="4">
    <location>
        <begin position="6"/>
        <end position="27"/>
    </location>
</feature>
<evidence type="ECO:0000256" key="3">
    <source>
        <dbReference type="ARBA" id="ARBA00022842"/>
    </source>
</evidence>
<feature type="domain" description="P-type ATPase C-terminal" evidence="5">
    <location>
        <begin position="37"/>
        <end position="92"/>
    </location>
</feature>
<dbReference type="PANTHER" id="PTHR24092">
    <property type="entry name" value="PROBABLE PHOSPHOLIPID-TRANSPORTING ATPASE"/>
    <property type="match status" value="1"/>
</dbReference>
<reference evidence="6" key="2">
    <citation type="submission" date="2021-02" db="EMBL/GenBank/DDBJ databases">
        <authorList>
            <person name="Kimball J.A."/>
            <person name="Haas M.W."/>
            <person name="Macchietto M."/>
            <person name="Kono T."/>
            <person name="Duquette J."/>
            <person name="Shao M."/>
        </authorList>
    </citation>
    <scope>NUCLEOTIDE SEQUENCE</scope>
    <source>
        <tissue evidence="6">Fresh leaf tissue</tissue>
    </source>
</reference>
<evidence type="ECO:0000259" key="5">
    <source>
        <dbReference type="Pfam" id="PF16212"/>
    </source>
</evidence>
<dbReference type="AlphaFoldDB" id="A0A8J5SB76"/>
<comment type="subcellular location">
    <subcellularLocation>
        <location evidence="1">Membrane</location>
        <topology evidence="1">Multi-pass membrane protein</topology>
    </subcellularLocation>
</comment>
<dbReference type="Proteomes" id="UP000729402">
    <property type="component" value="Unassembled WGS sequence"/>
</dbReference>
<name>A0A8J5SB76_ZIZPA</name>
<dbReference type="GO" id="GO:0140326">
    <property type="term" value="F:ATPase-coupled intramembrane lipid transporter activity"/>
    <property type="evidence" value="ECO:0007669"/>
    <property type="project" value="TreeGrafter"/>
</dbReference>
<keyword evidence="7" id="KW-1185">Reference proteome</keyword>
<keyword evidence="4" id="KW-1133">Transmembrane helix</keyword>
<sequence>MIVMPATFLTCSVIHLVFYQASVFSVLTTESSFIDCRCYFFYMNISFGLTIFCFEAFVGFFGQSVYDDSLMLLFNVLMSLPIISLGVFERDEKSLPAISLLEYLCGMFHLKSAYSLYVLL</sequence>
<keyword evidence="4" id="KW-0812">Transmembrane</keyword>
<evidence type="ECO:0000313" key="7">
    <source>
        <dbReference type="Proteomes" id="UP000729402"/>
    </source>
</evidence>
<evidence type="ECO:0000256" key="1">
    <source>
        <dbReference type="ARBA" id="ARBA00004141"/>
    </source>
</evidence>
<dbReference type="GO" id="GO:0045332">
    <property type="term" value="P:phospholipid translocation"/>
    <property type="evidence" value="ECO:0007669"/>
    <property type="project" value="TreeGrafter"/>
</dbReference>
<proteinExistence type="predicted"/>
<organism evidence="6 7">
    <name type="scientific">Zizania palustris</name>
    <name type="common">Northern wild rice</name>
    <dbReference type="NCBI Taxonomy" id="103762"/>
    <lineage>
        <taxon>Eukaryota</taxon>
        <taxon>Viridiplantae</taxon>
        <taxon>Streptophyta</taxon>
        <taxon>Embryophyta</taxon>
        <taxon>Tracheophyta</taxon>
        <taxon>Spermatophyta</taxon>
        <taxon>Magnoliopsida</taxon>
        <taxon>Liliopsida</taxon>
        <taxon>Poales</taxon>
        <taxon>Poaceae</taxon>
        <taxon>BOP clade</taxon>
        <taxon>Oryzoideae</taxon>
        <taxon>Oryzeae</taxon>
        <taxon>Zizaniinae</taxon>
        <taxon>Zizania</taxon>
    </lineage>
</organism>
<dbReference type="EMBL" id="JAAALK010000288">
    <property type="protein sequence ID" value="KAG8052509.1"/>
    <property type="molecule type" value="Genomic_DNA"/>
</dbReference>
<feature type="transmembrane region" description="Helical" evidence="4">
    <location>
        <begin position="69"/>
        <end position="88"/>
    </location>
</feature>
<reference evidence="6" key="1">
    <citation type="journal article" date="2021" name="bioRxiv">
        <title>Whole Genome Assembly and Annotation of Northern Wild Rice, Zizania palustris L., Supports a Whole Genome Duplication in the Zizania Genus.</title>
        <authorList>
            <person name="Haas M."/>
            <person name="Kono T."/>
            <person name="Macchietto M."/>
            <person name="Millas R."/>
            <person name="McGilp L."/>
            <person name="Shao M."/>
            <person name="Duquette J."/>
            <person name="Hirsch C.N."/>
            <person name="Kimball J."/>
        </authorList>
    </citation>
    <scope>NUCLEOTIDE SEQUENCE</scope>
    <source>
        <tissue evidence="6">Fresh leaf tissue</tissue>
    </source>
</reference>
<gene>
    <name evidence="6" type="ORF">GUJ93_ZPchr0001g29296</name>
</gene>
<dbReference type="InterPro" id="IPR032630">
    <property type="entry name" value="P_typ_ATPase_c"/>
</dbReference>
<keyword evidence="2" id="KW-0479">Metal-binding</keyword>
<dbReference type="PANTHER" id="PTHR24092:SF150">
    <property type="entry name" value="PHOSPHOLIPID-TRANSPORTING ATPASE"/>
    <property type="match status" value="1"/>
</dbReference>
<keyword evidence="4" id="KW-0472">Membrane</keyword>
<accession>A0A8J5SB76</accession>
<dbReference type="Pfam" id="PF16212">
    <property type="entry name" value="PhoLip_ATPase_C"/>
    <property type="match status" value="1"/>
</dbReference>
<evidence type="ECO:0000256" key="2">
    <source>
        <dbReference type="ARBA" id="ARBA00022723"/>
    </source>
</evidence>
<feature type="transmembrane region" description="Helical" evidence="4">
    <location>
        <begin position="39"/>
        <end position="63"/>
    </location>
</feature>
<comment type="caution">
    <text evidence="6">The sequence shown here is derived from an EMBL/GenBank/DDBJ whole genome shotgun (WGS) entry which is preliminary data.</text>
</comment>